<dbReference type="RefSeq" id="WP_197009925.1">
    <property type="nucleotide sequence ID" value="NZ_BAABES010000007.1"/>
</dbReference>
<gene>
    <name evidence="1" type="ORF">IW256_001111</name>
</gene>
<keyword evidence="2" id="KW-1185">Reference proteome</keyword>
<sequence>MDNEDASKSIEVLFNFNETLISLYYLIPKSAHASLAAADNKWRMTALEKAFRGKMAEDFQSWVSRAKDAGTVSADLQKELEQLVHKVSSEANFGLTMRQISLRPDPTSLMHRAALMVTISAFETLIGALVESFMRKSPHHAAIQEKEFSLAELIAAGDLKIVIESALTKRVENILRGGLTSWEKWFDEQGVSFKNLCVDWDKVIEIFERRHAYVHTGGKVNPSYHHKVDRSMPVGALLSIDEEYLQAALGQIICLGNLITSRFLPKVETSLPQLAISGISLLYFDELMELNQWSTVEKMARMLKNDDMELDIKLQVRCFEWLATKKLHGIRKIEQQVSGWDTSALKAHHAFRKAALLEDMEEMKNILSRAYLRGEPWVASIEKTSEVMHQEAVLSFVSTVKSELSG</sequence>
<reference evidence="1" key="1">
    <citation type="submission" date="2020-11" db="EMBL/GenBank/DDBJ databases">
        <title>Sequencing the genomes of 1000 actinobacteria strains.</title>
        <authorList>
            <person name="Klenk H.-P."/>
        </authorList>
    </citation>
    <scope>NUCLEOTIDE SEQUENCE</scope>
    <source>
        <strain evidence="1">DSM 43175</strain>
    </source>
</reference>
<dbReference type="EMBL" id="JADOUA010000001">
    <property type="protein sequence ID" value="MBG6086998.1"/>
    <property type="molecule type" value="Genomic_DNA"/>
</dbReference>
<organism evidence="1 2">
    <name type="scientific">Actinomadura viridis</name>
    <dbReference type="NCBI Taxonomy" id="58110"/>
    <lineage>
        <taxon>Bacteria</taxon>
        <taxon>Bacillati</taxon>
        <taxon>Actinomycetota</taxon>
        <taxon>Actinomycetes</taxon>
        <taxon>Streptosporangiales</taxon>
        <taxon>Thermomonosporaceae</taxon>
        <taxon>Actinomadura</taxon>
    </lineage>
</organism>
<protein>
    <submittedName>
        <fullName evidence="1">Uncharacterized protein</fullName>
    </submittedName>
</protein>
<evidence type="ECO:0000313" key="2">
    <source>
        <dbReference type="Proteomes" id="UP000614047"/>
    </source>
</evidence>
<comment type="caution">
    <text evidence="1">The sequence shown here is derived from an EMBL/GenBank/DDBJ whole genome shotgun (WGS) entry which is preliminary data.</text>
</comment>
<evidence type="ECO:0000313" key="1">
    <source>
        <dbReference type="EMBL" id="MBG6086998.1"/>
    </source>
</evidence>
<name>A0A931DE84_9ACTN</name>
<accession>A0A931DE84</accession>
<proteinExistence type="predicted"/>
<dbReference type="AlphaFoldDB" id="A0A931DE84"/>
<dbReference type="Proteomes" id="UP000614047">
    <property type="component" value="Unassembled WGS sequence"/>
</dbReference>